<dbReference type="PANTHER" id="PTHR10429">
    <property type="entry name" value="DNA-3-METHYLADENINE GLYCOSYLASE"/>
    <property type="match status" value="1"/>
</dbReference>
<comment type="similarity">
    <text evidence="1 5">Belongs to the DNA glycosylase MPG family.</text>
</comment>
<dbReference type="InterPro" id="IPR011034">
    <property type="entry name" value="Formyl_transferase-like_C_sf"/>
</dbReference>
<keyword evidence="4 5" id="KW-0234">DNA repair</keyword>
<dbReference type="GO" id="GO:0003905">
    <property type="term" value="F:alkylbase DNA N-glycosylase activity"/>
    <property type="evidence" value="ECO:0007669"/>
    <property type="project" value="InterPro"/>
</dbReference>
<dbReference type="InterPro" id="IPR003180">
    <property type="entry name" value="MPG"/>
</dbReference>
<reference evidence="6 7" key="1">
    <citation type="submission" date="2019-03" db="EMBL/GenBank/DDBJ databases">
        <title>Genomic Encyclopedia of Type Strains, Phase IV (KMG-IV): sequencing the most valuable type-strain genomes for metagenomic binning, comparative biology and taxonomic classification.</title>
        <authorList>
            <person name="Goeker M."/>
        </authorList>
    </citation>
    <scope>NUCLEOTIDE SEQUENCE [LARGE SCALE GENOMIC DNA]</scope>
    <source>
        <strain evidence="6 7">DSM 26752</strain>
    </source>
</reference>
<evidence type="ECO:0000313" key="7">
    <source>
        <dbReference type="Proteomes" id="UP000294567"/>
    </source>
</evidence>
<dbReference type="PANTHER" id="PTHR10429:SF0">
    <property type="entry name" value="DNA-3-METHYLADENINE GLYCOSYLASE"/>
    <property type="match status" value="1"/>
</dbReference>
<dbReference type="GO" id="GO:0003677">
    <property type="term" value="F:DNA binding"/>
    <property type="evidence" value="ECO:0007669"/>
    <property type="project" value="InterPro"/>
</dbReference>
<keyword evidence="2 5" id="KW-0227">DNA damage</keyword>
<dbReference type="HAMAP" id="MF_00527">
    <property type="entry name" value="3MGH"/>
    <property type="match status" value="1"/>
</dbReference>
<evidence type="ECO:0000256" key="1">
    <source>
        <dbReference type="ARBA" id="ARBA00009232"/>
    </source>
</evidence>
<dbReference type="FunFam" id="3.10.300.10:FF:000001">
    <property type="entry name" value="Putative 3-methyladenine DNA glycosylase"/>
    <property type="match status" value="1"/>
</dbReference>
<comment type="caution">
    <text evidence="6">The sequence shown here is derived from an EMBL/GenBank/DDBJ whole genome shotgun (WGS) entry which is preliminary data.</text>
</comment>
<dbReference type="Proteomes" id="UP000294567">
    <property type="component" value="Unassembled WGS sequence"/>
</dbReference>
<dbReference type="GO" id="GO:0006284">
    <property type="term" value="P:base-excision repair"/>
    <property type="evidence" value="ECO:0007669"/>
    <property type="project" value="InterPro"/>
</dbReference>
<dbReference type="AlphaFoldDB" id="A0A4R3KRI0"/>
<sequence>MKLDKNFYMRDTLIVAKELLGKILVRNVDGKLLKGKIVETEAYLGLKDKAAHSYGGRRTKRVETMYGEPGRAYVYFIYGMYYCFNIVTKEKGIPEAVLIRAIEPLEGIDEMAKNRFGKPYGQLNKYQRENLTNGPGKLSMAFNIDKTLDKEKLWGNKLYLEEGICEDFNIIETTRIGIDYAEEAKYFPYRFYIEGNPHVSKL</sequence>
<evidence type="ECO:0000256" key="4">
    <source>
        <dbReference type="ARBA" id="ARBA00023204"/>
    </source>
</evidence>
<evidence type="ECO:0000256" key="3">
    <source>
        <dbReference type="ARBA" id="ARBA00022801"/>
    </source>
</evidence>
<dbReference type="OrthoDB" id="9794313at2"/>
<dbReference type="NCBIfam" id="NF002001">
    <property type="entry name" value="PRK00802.1-1"/>
    <property type="match status" value="1"/>
</dbReference>
<dbReference type="SUPFAM" id="SSF50486">
    <property type="entry name" value="FMT C-terminal domain-like"/>
    <property type="match status" value="1"/>
</dbReference>
<name>A0A4R3KRI0_9FIRM</name>
<dbReference type="EC" id="3.2.2.-" evidence="5"/>
<dbReference type="NCBIfam" id="TIGR00567">
    <property type="entry name" value="3mg"/>
    <property type="match status" value="1"/>
</dbReference>
<dbReference type="CDD" id="cd00540">
    <property type="entry name" value="AAG"/>
    <property type="match status" value="1"/>
</dbReference>
<organism evidence="6 7">
    <name type="scientific">Keratinibaculum paraultunense</name>
    <dbReference type="NCBI Taxonomy" id="1278232"/>
    <lineage>
        <taxon>Bacteria</taxon>
        <taxon>Bacillati</taxon>
        <taxon>Bacillota</taxon>
        <taxon>Tissierellia</taxon>
        <taxon>Tissierellales</taxon>
        <taxon>Tepidimicrobiaceae</taxon>
        <taxon>Keratinibaculum</taxon>
    </lineage>
</organism>
<evidence type="ECO:0000256" key="5">
    <source>
        <dbReference type="HAMAP-Rule" id="MF_00527"/>
    </source>
</evidence>
<keyword evidence="7" id="KW-1185">Reference proteome</keyword>
<proteinExistence type="inferred from homology"/>
<dbReference type="InterPro" id="IPR036995">
    <property type="entry name" value="MPG_sf"/>
</dbReference>
<evidence type="ECO:0000313" key="6">
    <source>
        <dbReference type="EMBL" id="TCS87610.1"/>
    </source>
</evidence>
<evidence type="ECO:0000256" key="2">
    <source>
        <dbReference type="ARBA" id="ARBA00022763"/>
    </source>
</evidence>
<dbReference type="RefSeq" id="WP_132028624.1">
    <property type="nucleotide sequence ID" value="NZ_CP068564.1"/>
</dbReference>
<dbReference type="Gene3D" id="3.10.300.10">
    <property type="entry name" value="Methylpurine-DNA glycosylase (MPG)"/>
    <property type="match status" value="1"/>
</dbReference>
<dbReference type="Pfam" id="PF02245">
    <property type="entry name" value="Pur_DNA_glyco"/>
    <property type="match status" value="1"/>
</dbReference>
<keyword evidence="3 5" id="KW-0378">Hydrolase</keyword>
<protein>
    <recommendedName>
        <fullName evidence="5">Putative 3-methyladenine DNA glycosylase</fullName>
        <ecNumber evidence="5">3.2.2.-</ecNumber>
    </recommendedName>
</protein>
<gene>
    <name evidence="6" type="ORF">EDD65_11044</name>
</gene>
<accession>A0A4R3KRI0</accession>
<dbReference type="EMBL" id="SMAE01000010">
    <property type="protein sequence ID" value="TCS87610.1"/>
    <property type="molecule type" value="Genomic_DNA"/>
</dbReference>